<name>A0A4R8G0I1_9RHOB</name>
<protein>
    <submittedName>
        <fullName evidence="2">Uncharacterized protein</fullName>
    </submittedName>
</protein>
<dbReference type="EMBL" id="SOEB01000011">
    <property type="protein sequence ID" value="TDX28518.1"/>
    <property type="molecule type" value="Genomic_DNA"/>
</dbReference>
<sequence length="82" mass="8623">MVATAKALRQTTATMPASCPTPVPSGDRNCGKSAVKKAMALGLLAATVKPPANSLRAGSGRLWVLSERLTRRAALRQSWMST</sequence>
<feature type="region of interest" description="Disordered" evidence="1">
    <location>
        <begin position="1"/>
        <end position="30"/>
    </location>
</feature>
<accession>A0A4R8G0I1</accession>
<dbReference type="AlphaFoldDB" id="A0A4R8G0I1"/>
<evidence type="ECO:0000256" key="1">
    <source>
        <dbReference type="SAM" id="MobiDB-lite"/>
    </source>
</evidence>
<evidence type="ECO:0000313" key="2">
    <source>
        <dbReference type="EMBL" id="TDX28518.1"/>
    </source>
</evidence>
<reference evidence="2 3" key="1">
    <citation type="submission" date="2019-03" db="EMBL/GenBank/DDBJ databases">
        <title>Genomic Encyclopedia of Type Strains, Phase IV (KMG-IV): sequencing the most valuable type-strain genomes for metagenomic binning, comparative biology and taxonomic classification.</title>
        <authorList>
            <person name="Goeker M."/>
        </authorList>
    </citation>
    <scope>NUCLEOTIDE SEQUENCE [LARGE SCALE GENOMIC DNA]</scope>
    <source>
        <strain evidence="2 3">JA181</strain>
    </source>
</reference>
<dbReference type="Proteomes" id="UP000295484">
    <property type="component" value="Unassembled WGS sequence"/>
</dbReference>
<proteinExistence type="predicted"/>
<gene>
    <name evidence="2" type="ORF">EV657_11135</name>
</gene>
<organism evidence="2 3">
    <name type="scientific">Rhodovulum visakhapatnamense</name>
    <dbReference type="NCBI Taxonomy" id="364297"/>
    <lineage>
        <taxon>Bacteria</taxon>
        <taxon>Pseudomonadati</taxon>
        <taxon>Pseudomonadota</taxon>
        <taxon>Alphaproteobacteria</taxon>
        <taxon>Rhodobacterales</taxon>
        <taxon>Paracoccaceae</taxon>
        <taxon>Rhodovulum</taxon>
    </lineage>
</organism>
<evidence type="ECO:0000313" key="3">
    <source>
        <dbReference type="Proteomes" id="UP000295484"/>
    </source>
</evidence>
<comment type="caution">
    <text evidence="2">The sequence shown here is derived from an EMBL/GenBank/DDBJ whole genome shotgun (WGS) entry which is preliminary data.</text>
</comment>